<gene>
    <name evidence="2" type="ORF">HDC06476</name>
</gene>
<reference evidence="2" key="1">
    <citation type="journal article" date="2003" name="Genome Biol.">
        <title>An integrated gene annotation and transcriptional profiling approach towards the full gene content of the Drosophila genome.</title>
        <authorList>
            <person name="Hild M."/>
            <person name="Beckmann B."/>
            <person name="Haas S.A."/>
            <person name="Koch B."/>
            <person name="Solovyev V."/>
            <person name="Busold C."/>
            <person name="Fellenberg K."/>
            <person name="Boutros M."/>
            <person name="Vingron M."/>
            <person name="Sauer F."/>
            <person name="Hoheisel J.D."/>
            <person name="Paro R."/>
        </authorList>
    </citation>
    <scope>NUCLEOTIDE SEQUENCE</scope>
</reference>
<dbReference type="EMBL" id="BK003814">
    <property type="protein sequence ID" value="DAA02512.1"/>
    <property type="molecule type" value="Genomic_DNA"/>
</dbReference>
<accession>Q6IGF2</accession>
<dbReference type="AlphaFoldDB" id="Q6IGF2"/>
<evidence type="ECO:0000313" key="2">
    <source>
        <dbReference type="EMBL" id="DAA02512.1"/>
    </source>
</evidence>
<protein>
    <submittedName>
        <fullName evidence="2">HDC06476</fullName>
    </submittedName>
</protein>
<name>Q6IGF2_DROME</name>
<sequence length="110" mass="13062">MEWAERFLWLWLLRRLLKFSPKLKTRGVDFNLSFFIHALVNYNSLNTNSRNTAGPRSGEYLAGRGESERREGEREQRCLRAVEELRVQALAAYTAAQLFAPFWREHLIYR</sequence>
<feature type="region of interest" description="Disordered" evidence="1">
    <location>
        <begin position="50"/>
        <end position="73"/>
    </location>
</feature>
<proteinExistence type="predicted"/>
<evidence type="ECO:0000256" key="1">
    <source>
        <dbReference type="SAM" id="MobiDB-lite"/>
    </source>
</evidence>
<organism evidence="2">
    <name type="scientific">Drosophila melanogaster</name>
    <name type="common">Fruit fly</name>
    <dbReference type="NCBI Taxonomy" id="7227"/>
    <lineage>
        <taxon>Eukaryota</taxon>
        <taxon>Metazoa</taxon>
        <taxon>Ecdysozoa</taxon>
        <taxon>Arthropoda</taxon>
        <taxon>Hexapoda</taxon>
        <taxon>Insecta</taxon>
        <taxon>Pterygota</taxon>
        <taxon>Neoptera</taxon>
        <taxon>Endopterygota</taxon>
        <taxon>Diptera</taxon>
        <taxon>Brachycera</taxon>
        <taxon>Muscomorpha</taxon>
        <taxon>Ephydroidea</taxon>
        <taxon>Drosophilidae</taxon>
        <taxon>Drosophila</taxon>
        <taxon>Sophophora</taxon>
    </lineage>
</organism>